<proteinExistence type="inferred from homology"/>
<keyword evidence="16" id="KW-1185">Reference proteome</keyword>
<comment type="similarity">
    <text evidence="6">Belongs to the sel-1 family.</text>
</comment>
<dbReference type="PANTHER" id="PTHR11102">
    <property type="entry name" value="SEL-1-LIKE PROTEIN"/>
    <property type="match status" value="1"/>
</dbReference>
<dbReference type="PROSITE" id="PS00585">
    <property type="entry name" value="RIBOSOMAL_S5"/>
    <property type="match status" value="1"/>
</dbReference>
<protein>
    <recommendedName>
        <fullName evidence="7">Small ribosomal subunit protein uS5m</fullName>
    </recommendedName>
    <alternativeName>
        <fullName evidence="8">28S ribosomal protein S5, mitochondrial</fullName>
    </alternativeName>
</protein>
<evidence type="ECO:0000256" key="9">
    <source>
        <dbReference type="ARBA" id="ARBA00062683"/>
    </source>
</evidence>
<dbReference type="SUPFAM" id="SSF54211">
    <property type="entry name" value="Ribosomal protein S5 domain 2-like"/>
    <property type="match status" value="1"/>
</dbReference>
<feature type="chain" id="PRO_5012200821" description="Small ribosomal subunit protein uS5m" evidence="13">
    <location>
        <begin position="21"/>
        <end position="1131"/>
    </location>
</feature>
<dbReference type="InterPro" id="IPR013810">
    <property type="entry name" value="Ribosomal_uS5_N"/>
</dbReference>
<name>A0A2A2KB94_9BILA</name>
<dbReference type="InterPro" id="IPR048584">
    <property type="entry name" value="Ribosomal_uS5m_N"/>
</dbReference>
<evidence type="ECO:0000256" key="1">
    <source>
        <dbReference type="ARBA" id="ARBA00004173"/>
    </source>
</evidence>
<comment type="caution">
    <text evidence="15">The sequence shown here is derived from an EMBL/GenBank/DDBJ whole genome shotgun (WGS) entry which is preliminary data.</text>
</comment>
<dbReference type="PROSITE" id="PS50881">
    <property type="entry name" value="S5_DSRBD"/>
    <property type="match status" value="1"/>
</dbReference>
<comment type="subcellular location">
    <subcellularLocation>
        <location evidence="1">Mitochondrion</location>
    </subcellularLocation>
</comment>
<evidence type="ECO:0000313" key="16">
    <source>
        <dbReference type="Proteomes" id="UP000218231"/>
    </source>
</evidence>
<dbReference type="SMART" id="SM00671">
    <property type="entry name" value="SEL1"/>
    <property type="match status" value="10"/>
</dbReference>
<dbReference type="STRING" id="2018661.A0A2A2KB94"/>
<dbReference type="Gene3D" id="3.30.160.20">
    <property type="match status" value="1"/>
</dbReference>
<evidence type="ECO:0000256" key="12">
    <source>
        <dbReference type="SAM" id="MobiDB-lite"/>
    </source>
</evidence>
<feature type="region of interest" description="Disordered" evidence="12">
    <location>
        <begin position="63"/>
        <end position="87"/>
    </location>
</feature>
<dbReference type="AlphaFoldDB" id="A0A2A2KB94"/>
<evidence type="ECO:0000256" key="2">
    <source>
        <dbReference type="ARBA" id="ARBA00008945"/>
    </source>
</evidence>
<dbReference type="SUPFAM" id="SSF81901">
    <property type="entry name" value="HCP-like"/>
    <property type="match status" value="3"/>
</dbReference>
<dbReference type="GO" id="GO:0005743">
    <property type="term" value="C:mitochondrial inner membrane"/>
    <property type="evidence" value="ECO:0007669"/>
    <property type="project" value="UniProtKB-ARBA"/>
</dbReference>
<evidence type="ECO:0000256" key="5">
    <source>
        <dbReference type="ARBA" id="ARBA00023274"/>
    </source>
</evidence>
<dbReference type="Gene3D" id="1.25.40.10">
    <property type="entry name" value="Tetratricopeptide repeat domain"/>
    <property type="match status" value="3"/>
</dbReference>
<dbReference type="GO" id="GO:0003723">
    <property type="term" value="F:RNA binding"/>
    <property type="evidence" value="ECO:0007669"/>
    <property type="project" value="InterPro"/>
</dbReference>
<keyword evidence="13" id="KW-0732">Signal</keyword>
<keyword evidence="5 10" id="KW-0687">Ribonucleoprotein</keyword>
<dbReference type="GO" id="GO:0005789">
    <property type="term" value="C:endoplasmic reticulum membrane"/>
    <property type="evidence" value="ECO:0007669"/>
    <property type="project" value="TreeGrafter"/>
</dbReference>
<dbReference type="Pfam" id="PF03719">
    <property type="entry name" value="Ribosomal_S5_C"/>
    <property type="match status" value="1"/>
</dbReference>
<evidence type="ECO:0000256" key="11">
    <source>
        <dbReference type="RuleBase" id="RU003823"/>
    </source>
</evidence>
<dbReference type="EMBL" id="LIAE01009093">
    <property type="protein sequence ID" value="PAV71264.1"/>
    <property type="molecule type" value="Genomic_DNA"/>
</dbReference>
<feature type="compositionally biased region" description="Polar residues" evidence="12">
    <location>
        <begin position="63"/>
        <end position="75"/>
    </location>
</feature>
<dbReference type="Pfam" id="PF00333">
    <property type="entry name" value="Ribosomal_S5"/>
    <property type="match status" value="1"/>
</dbReference>
<dbReference type="Pfam" id="PF21251">
    <property type="entry name" value="Ribosomal_uS5m_N"/>
    <property type="match status" value="1"/>
</dbReference>
<dbReference type="Gene3D" id="3.30.230.10">
    <property type="match status" value="1"/>
</dbReference>
<dbReference type="InterPro" id="IPR020568">
    <property type="entry name" value="Ribosomal_Su5_D2-typ_SF"/>
</dbReference>
<reference evidence="15 16" key="1">
    <citation type="journal article" date="2017" name="Curr. Biol.">
        <title>Genome architecture and evolution of a unichromosomal asexual nematode.</title>
        <authorList>
            <person name="Fradin H."/>
            <person name="Zegar C."/>
            <person name="Gutwein M."/>
            <person name="Lucas J."/>
            <person name="Kovtun M."/>
            <person name="Corcoran D."/>
            <person name="Baugh L.R."/>
            <person name="Kiontke K."/>
            <person name="Gunsalus K."/>
            <person name="Fitch D.H."/>
            <person name="Piano F."/>
        </authorList>
    </citation>
    <scope>NUCLEOTIDE SEQUENCE [LARGE SCALE GENOMIC DNA]</scope>
    <source>
        <strain evidence="15">PF1309</strain>
    </source>
</reference>
<keyword evidence="4" id="KW-0496">Mitochondrion</keyword>
<feature type="signal peptide" evidence="13">
    <location>
        <begin position="1"/>
        <end position="20"/>
    </location>
</feature>
<evidence type="ECO:0000259" key="14">
    <source>
        <dbReference type="PROSITE" id="PS50881"/>
    </source>
</evidence>
<comment type="similarity">
    <text evidence="2 11">Belongs to the universal ribosomal protein uS5 family.</text>
</comment>
<dbReference type="FunFam" id="3.30.160.20:FF:000022">
    <property type="entry name" value="28S ribosomal protein S5, mitochondrial"/>
    <property type="match status" value="1"/>
</dbReference>
<dbReference type="SUPFAM" id="SSF54768">
    <property type="entry name" value="dsRNA-binding domain-like"/>
    <property type="match status" value="1"/>
</dbReference>
<dbReference type="GO" id="GO:0003735">
    <property type="term" value="F:structural constituent of ribosome"/>
    <property type="evidence" value="ECO:0007669"/>
    <property type="project" value="UniProtKB-UniRule"/>
</dbReference>
<dbReference type="GO" id="GO:0036503">
    <property type="term" value="P:ERAD pathway"/>
    <property type="evidence" value="ECO:0007669"/>
    <property type="project" value="TreeGrafter"/>
</dbReference>
<dbReference type="FunFam" id="3.30.230.10:FF:000002">
    <property type="entry name" value="30S ribosomal protein S5"/>
    <property type="match status" value="1"/>
</dbReference>
<dbReference type="OrthoDB" id="27934at2759"/>
<dbReference type="InterPro" id="IPR050767">
    <property type="entry name" value="Sel1_AlgK"/>
</dbReference>
<accession>A0A2A2KB94</accession>
<evidence type="ECO:0000256" key="3">
    <source>
        <dbReference type="ARBA" id="ARBA00022980"/>
    </source>
</evidence>
<dbReference type="Proteomes" id="UP000218231">
    <property type="component" value="Unassembled WGS sequence"/>
</dbReference>
<dbReference type="InterPro" id="IPR005324">
    <property type="entry name" value="Ribosomal_uS5_C"/>
</dbReference>
<evidence type="ECO:0000256" key="4">
    <source>
        <dbReference type="ARBA" id="ARBA00023128"/>
    </source>
</evidence>
<evidence type="ECO:0000256" key="13">
    <source>
        <dbReference type="SAM" id="SignalP"/>
    </source>
</evidence>
<evidence type="ECO:0000256" key="7">
    <source>
        <dbReference type="ARBA" id="ARBA00039335"/>
    </source>
</evidence>
<dbReference type="PANTHER" id="PTHR11102:SF147">
    <property type="entry name" value="SEL1L ADAPTOR SUBUNIT OF ERAD E3 UBIQUITIN LIGASE"/>
    <property type="match status" value="1"/>
</dbReference>
<sequence length="1131" mass="127483">MRNAVIWLALLAWGAFSVDAQRDKHVVGINAEPEDGEQPRNSEHYVAQDLEDDMVDWDKQSVDQQSHADVTSNLTPGDEFTQEKPSQFTSEELAHQANELYEKALRFMERGKGHGEEGKKAAYRLIDEANKLGHNDAKKLTAFAHLFGDRARWSIEEARKLLFELEEIGSPDAQLALGFMHATGIGFPQSNQAKALVYYMFSALGGNPLAQMAMGYRYHSGVGVPQNCETSLSYYQQVAKKVAESVKFSTGLAVQRIRLTDENEPTLQSTSSPINPDLLEYYRYLADKGDLSAQFGLGQIYLSGGRGVEQNFELARKYFSTAAEAGHGGAFALLGKMYLDGTSVTPQDNHTAMQFFIKSAEKGNPSGQAGLGIMYYQGRSVSKDYEKAYRYFTHAAEQGWVDGQLYLGEMLYKGFPTKSGIRRDFKGAVKQFQLAAQNGHVLAYYNLGQMHATGTGVTRSCNNAVELFKNVAERGRWSEKLMEAYNAYKNDHRDEAAMKYLFMGELGYEAAQTNVAYILDKGEADSLFPESRENILERAIIHWQRAANQEYPLARIKLGDYHYYGWGTKTDYKQAAQNYKLAADRHAAAQAMFNLGFMHEQGLGITKDLHLAKRFYDMAAEHSTDAIVPVTLALSKLALIFLVEQLNTNPVIAYAEKMIGPYWDIVAIAVLLIIPTLYFMQRHLGRRNEIESQKMASLRPFMQIRHNTVNFFMRRSQDVLWKTITSVSKAGMKKGRRATRQPTRPLAKYYKIGNSPMKVQFPGLNAPIEAALEQSEAVPMAIAPQTEDEIQEGQLTVRKLLEAKGKIKKRNREKLSPLERGFSGSQLVGQKLGPPASIDGTTFDDFQTYCLEVKRTCIMTRMFGRVHTMSALIVTGNGKGLAGYAVGKAPIHRTTTAIVQAMGMASKKLFFVDLLDGRTIYHDFYAECRNTRVFAQRRPHGFGLVCHPRLQRICEVIGIKDIYVKVEGATKNYLALTHAFMTGLINMETHQQLAERKGLHVVEMSPARHYLPEIVASPITKDIKTEHELDAMDRLNLDDFYGEGRYPLKKPKPLPFYTYLEGHLKAEWRKHPYRSHEDMMIRMLADDVVPRWTRTARWEWSTKQHELAMAGVNPIPLGIGLSGIHQKKDDN</sequence>
<dbReference type="Pfam" id="PF08238">
    <property type="entry name" value="Sel1"/>
    <property type="match status" value="10"/>
</dbReference>
<gene>
    <name evidence="15" type="ORF">WR25_03057</name>
</gene>
<comment type="subunit">
    <text evidence="9">Component of the mitochondrial ribosome small subunit (28S) which comprises a 12S rRNA and about 30 distinct proteins.</text>
</comment>
<dbReference type="GO" id="GO:0006412">
    <property type="term" value="P:translation"/>
    <property type="evidence" value="ECO:0007669"/>
    <property type="project" value="InterPro"/>
</dbReference>
<organism evidence="15 16">
    <name type="scientific">Diploscapter pachys</name>
    <dbReference type="NCBI Taxonomy" id="2018661"/>
    <lineage>
        <taxon>Eukaryota</taxon>
        <taxon>Metazoa</taxon>
        <taxon>Ecdysozoa</taxon>
        <taxon>Nematoda</taxon>
        <taxon>Chromadorea</taxon>
        <taxon>Rhabditida</taxon>
        <taxon>Rhabditina</taxon>
        <taxon>Rhabditomorpha</taxon>
        <taxon>Rhabditoidea</taxon>
        <taxon>Rhabditidae</taxon>
        <taxon>Diploscapter</taxon>
    </lineage>
</organism>
<dbReference type="InterPro" id="IPR014721">
    <property type="entry name" value="Ribsml_uS5_D2-typ_fold_subgr"/>
</dbReference>
<evidence type="ECO:0000256" key="8">
    <source>
        <dbReference type="ARBA" id="ARBA00041606"/>
    </source>
</evidence>
<evidence type="ECO:0000256" key="6">
    <source>
        <dbReference type="ARBA" id="ARBA00038101"/>
    </source>
</evidence>
<dbReference type="GO" id="GO:0005763">
    <property type="term" value="C:mitochondrial small ribosomal subunit"/>
    <property type="evidence" value="ECO:0007669"/>
    <property type="project" value="UniProtKB-ARBA"/>
</dbReference>
<keyword evidence="3 10" id="KW-0689">Ribosomal protein</keyword>
<dbReference type="InterPro" id="IPR006597">
    <property type="entry name" value="Sel1-like"/>
</dbReference>
<dbReference type="InterPro" id="IPR011990">
    <property type="entry name" value="TPR-like_helical_dom_sf"/>
</dbReference>
<evidence type="ECO:0000256" key="10">
    <source>
        <dbReference type="PROSITE-ProRule" id="PRU00268"/>
    </source>
</evidence>
<dbReference type="InterPro" id="IPR018192">
    <property type="entry name" value="Ribosomal_uS5_N_CS"/>
</dbReference>
<evidence type="ECO:0000313" key="15">
    <source>
        <dbReference type="EMBL" id="PAV71264.1"/>
    </source>
</evidence>
<feature type="domain" description="S5 DRBM" evidence="14">
    <location>
        <begin position="864"/>
        <end position="912"/>
    </location>
</feature>